<comment type="caution">
    <text evidence="1">The sequence shown here is derived from an EMBL/GenBank/DDBJ whole genome shotgun (WGS) entry which is preliminary data.</text>
</comment>
<reference evidence="1" key="1">
    <citation type="submission" date="2020-10" db="EMBL/GenBank/DDBJ databases">
        <title>High-Quality Genome Resource of Clonostachys rosea strain S41 by Oxford Nanopore Long-Read Sequencing.</title>
        <authorList>
            <person name="Wang H."/>
        </authorList>
    </citation>
    <scope>NUCLEOTIDE SEQUENCE</scope>
    <source>
        <strain evidence="1">S41</strain>
    </source>
</reference>
<protein>
    <submittedName>
        <fullName evidence="1">Uncharacterized protein</fullName>
    </submittedName>
</protein>
<dbReference type="AlphaFoldDB" id="A0A8H7NHQ5"/>
<dbReference type="EMBL" id="JADCTT010000003">
    <property type="protein sequence ID" value="KAF9756132.1"/>
    <property type="molecule type" value="Genomic_DNA"/>
</dbReference>
<sequence length="66" mass="7161">MANTVVIPKKSASNSEDFYSLDLHLAEETIKSALTIIPTFLYQLQVFPNLLPGGLLAKIIDTAVAD</sequence>
<proteinExistence type="predicted"/>
<accession>A0A8H7NHQ5</accession>
<dbReference type="Proteomes" id="UP000616885">
    <property type="component" value="Unassembled WGS sequence"/>
</dbReference>
<gene>
    <name evidence="1" type="ORF">IM811_011573</name>
</gene>
<evidence type="ECO:0000313" key="1">
    <source>
        <dbReference type="EMBL" id="KAF9756132.1"/>
    </source>
</evidence>
<organism evidence="1 2">
    <name type="scientific">Bionectria ochroleuca</name>
    <name type="common">Gliocladium roseum</name>
    <dbReference type="NCBI Taxonomy" id="29856"/>
    <lineage>
        <taxon>Eukaryota</taxon>
        <taxon>Fungi</taxon>
        <taxon>Dikarya</taxon>
        <taxon>Ascomycota</taxon>
        <taxon>Pezizomycotina</taxon>
        <taxon>Sordariomycetes</taxon>
        <taxon>Hypocreomycetidae</taxon>
        <taxon>Hypocreales</taxon>
        <taxon>Bionectriaceae</taxon>
        <taxon>Clonostachys</taxon>
    </lineage>
</organism>
<evidence type="ECO:0000313" key="2">
    <source>
        <dbReference type="Proteomes" id="UP000616885"/>
    </source>
</evidence>
<name>A0A8H7NHQ5_BIOOC</name>